<evidence type="ECO:0000313" key="1">
    <source>
        <dbReference type="EMBL" id="KWW98936.1"/>
    </source>
</evidence>
<sequence>MLLLRHALAALLDDRAHRDTLADVVIWVRETVPLARRTFTSPQ</sequence>
<gene>
    <name evidence="1" type="ORF">LI90_566</name>
</gene>
<dbReference type="STRING" id="1469144.LI90_566"/>
<accession>A0A132MM45</accession>
<dbReference type="EMBL" id="LAXD01000001">
    <property type="protein sequence ID" value="KWW98936.1"/>
    <property type="molecule type" value="Genomic_DNA"/>
</dbReference>
<proteinExistence type="predicted"/>
<dbReference type="Proteomes" id="UP000070188">
    <property type="component" value="Unassembled WGS sequence"/>
</dbReference>
<dbReference type="AlphaFoldDB" id="A0A132MM45"/>
<organism evidence="1 2">
    <name type="scientific">Carbonactinospora thermoautotrophica</name>
    <dbReference type="NCBI Taxonomy" id="1469144"/>
    <lineage>
        <taxon>Bacteria</taxon>
        <taxon>Bacillati</taxon>
        <taxon>Actinomycetota</taxon>
        <taxon>Actinomycetes</taxon>
        <taxon>Kitasatosporales</taxon>
        <taxon>Carbonactinosporaceae</taxon>
        <taxon>Carbonactinospora</taxon>
    </lineage>
</organism>
<keyword evidence="2" id="KW-1185">Reference proteome</keyword>
<comment type="caution">
    <text evidence="1">The sequence shown here is derived from an EMBL/GenBank/DDBJ whole genome shotgun (WGS) entry which is preliminary data.</text>
</comment>
<reference evidence="2" key="1">
    <citation type="submission" date="2015-04" db="EMBL/GenBank/DDBJ databases">
        <title>Physiological reanalysis, assessment of diazotrophy, and genome sequences of multiple isolates of Streptomyces thermoautotrophicus.</title>
        <authorList>
            <person name="MacKellar D.C."/>
            <person name="Lieber L."/>
            <person name="Norman J."/>
            <person name="Bolger A."/>
            <person name="Tobin C."/>
            <person name="Murray J.W."/>
            <person name="Chang R."/>
            <person name="Ford T."/>
            <person name="Nguyen P.Q."/>
            <person name="Woodward J."/>
            <person name="Permingeat H."/>
            <person name="Joshi N.S."/>
            <person name="Silver P.A."/>
            <person name="Usadel B."/>
            <person name="Rutherford A.W."/>
            <person name="Friesen M."/>
            <person name="Prell J."/>
        </authorList>
    </citation>
    <scope>NUCLEOTIDE SEQUENCE [LARGE SCALE GENOMIC DNA]</scope>
    <source>
        <strain evidence="2">H1</strain>
    </source>
</reference>
<name>A0A132MM45_9ACTN</name>
<protein>
    <submittedName>
        <fullName evidence="1">Uncharacterized protein</fullName>
    </submittedName>
</protein>
<evidence type="ECO:0000313" key="2">
    <source>
        <dbReference type="Proteomes" id="UP000070188"/>
    </source>
</evidence>